<dbReference type="eggNOG" id="ENOG5033ZFG">
    <property type="taxonomic scope" value="Bacteria"/>
</dbReference>
<feature type="transmembrane region" description="Helical" evidence="1">
    <location>
        <begin position="6"/>
        <end position="26"/>
    </location>
</feature>
<sequence length="307" mass="33058">MNPYAQLILIASLTVIVAAPILFGAVGGWRSRSVASAAAASPAGPWRWQRTFHSSLLYALSFSLIFFIQELFLVVPKALTPGLRATLYHNNHNWTGDNPLAHLFQGTGALAILLTALGFVAWLKLRPPRTETARLFAIWMAFHGFFQSLPQVVVGAVVPQNDVGMAFGYLQLADTTKLVAGLIALVVIAALATRFAAPLLALARDPAEVATPGRRSGFMFRMATLPALLALPLIVAMRVPGSLDQVAIVPVAEFVIGVFWLQGYAWCVQPRGVGQAEPASSIWGALSLVIAQLLIFQFALRPGIAFY</sequence>
<reference evidence="2 3" key="1">
    <citation type="journal article" date="2015" name="BMC Genomics">
        <title>Comparative genomics and metabolic profiling of the genus Lysobacter.</title>
        <authorList>
            <person name="de Bruijn I."/>
            <person name="Cheng X."/>
            <person name="de Jager V."/>
            <person name="Exposito R.G."/>
            <person name="Watrous J."/>
            <person name="Patel N."/>
            <person name="Postma J."/>
            <person name="Dorrestein P.C."/>
            <person name="Kobayashi D."/>
            <person name="Raaijmakers J.M."/>
        </authorList>
    </citation>
    <scope>NUCLEOTIDE SEQUENCE [LARGE SCALE GENOMIC DNA]</scope>
    <source>
        <strain evidence="2 3">76</strain>
    </source>
</reference>
<feature type="transmembrane region" description="Helical" evidence="1">
    <location>
        <begin position="279"/>
        <end position="300"/>
    </location>
</feature>
<proteinExistence type="predicted"/>
<keyword evidence="1" id="KW-1133">Transmembrane helix</keyword>
<evidence type="ECO:0000256" key="1">
    <source>
        <dbReference type="SAM" id="Phobius"/>
    </source>
</evidence>
<dbReference type="KEGG" id="lab:LA76x_0890"/>
<protein>
    <submittedName>
        <fullName evidence="2">Uncharacterized protein</fullName>
    </submittedName>
</protein>
<feature type="transmembrane region" description="Helical" evidence="1">
    <location>
        <begin position="178"/>
        <end position="197"/>
    </location>
</feature>
<feature type="transmembrane region" description="Helical" evidence="1">
    <location>
        <begin position="135"/>
        <end position="158"/>
    </location>
</feature>
<organism evidence="2 3">
    <name type="scientific">Lysobacter antibioticus</name>
    <dbReference type="NCBI Taxonomy" id="84531"/>
    <lineage>
        <taxon>Bacteria</taxon>
        <taxon>Pseudomonadati</taxon>
        <taxon>Pseudomonadota</taxon>
        <taxon>Gammaproteobacteria</taxon>
        <taxon>Lysobacterales</taxon>
        <taxon>Lysobacteraceae</taxon>
        <taxon>Lysobacter</taxon>
    </lineage>
</organism>
<feature type="transmembrane region" description="Helical" evidence="1">
    <location>
        <begin position="245"/>
        <end position="267"/>
    </location>
</feature>
<feature type="transmembrane region" description="Helical" evidence="1">
    <location>
        <begin position="99"/>
        <end position="123"/>
    </location>
</feature>
<dbReference type="EMBL" id="CP011129">
    <property type="protein sequence ID" value="ALN79051.1"/>
    <property type="molecule type" value="Genomic_DNA"/>
</dbReference>
<feature type="transmembrane region" description="Helical" evidence="1">
    <location>
        <begin position="56"/>
        <end position="79"/>
    </location>
</feature>
<feature type="transmembrane region" description="Helical" evidence="1">
    <location>
        <begin position="218"/>
        <end position="239"/>
    </location>
</feature>
<keyword evidence="1" id="KW-0472">Membrane</keyword>
<evidence type="ECO:0000313" key="2">
    <source>
        <dbReference type="EMBL" id="ALN79051.1"/>
    </source>
</evidence>
<name>A0A0S2F697_LYSAN</name>
<keyword evidence="3" id="KW-1185">Reference proteome</keyword>
<keyword evidence="1" id="KW-0812">Transmembrane</keyword>
<dbReference type="Proteomes" id="UP000060787">
    <property type="component" value="Chromosome"/>
</dbReference>
<dbReference type="AlphaFoldDB" id="A0A0S2F697"/>
<dbReference type="RefSeq" id="WP_057916736.1">
    <property type="nucleotide sequence ID" value="NZ_CP011129.1"/>
</dbReference>
<dbReference type="PATRIC" id="fig|84531.8.peg.917"/>
<evidence type="ECO:0000313" key="3">
    <source>
        <dbReference type="Proteomes" id="UP000060787"/>
    </source>
</evidence>
<gene>
    <name evidence="2" type="ORF">LA76x_0890</name>
</gene>
<accession>A0A0S2F697</accession>